<comment type="caution">
    <text evidence="3">The sequence shown here is derived from an EMBL/GenBank/DDBJ whole genome shotgun (WGS) entry which is preliminary data.</text>
</comment>
<evidence type="ECO:0000256" key="2">
    <source>
        <dbReference type="SAM" id="Phobius"/>
    </source>
</evidence>
<feature type="transmembrane region" description="Helical" evidence="2">
    <location>
        <begin position="6"/>
        <end position="27"/>
    </location>
</feature>
<feature type="transmembrane region" description="Helical" evidence="2">
    <location>
        <begin position="232"/>
        <end position="256"/>
    </location>
</feature>
<accession>A0AAD5TTD8</accession>
<evidence type="ECO:0000313" key="4">
    <source>
        <dbReference type="Proteomes" id="UP001212152"/>
    </source>
</evidence>
<feature type="compositionally biased region" description="Low complexity" evidence="1">
    <location>
        <begin position="172"/>
        <end position="184"/>
    </location>
</feature>
<keyword evidence="2" id="KW-0812">Transmembrane</keyword>
<gene>
    <name evidence="3" type="ORF">HDU87_002541</name>
</gene>
<proteinExistence type="predicted"/>
<dbReference type="PANTHER" id="PTHR31168">
    <property type="entry name" value="OS02G0292800 PROTEIN"/>
    <property type="match status" value="1"/>
</dbReference>
<feature type="region of interest" description="Disordered" evidence="1">
    <location>
        <begin position="168"/>
        <end position="187"/>
    </location>
</feature>
<keyword evidence="4" id="KW-1185">Reference proteome</keyword>
<evidence type="ECO:0000256" key="1">
    <source>
        <dbReference type="SAM" id="MobiDB-lite"/>
    </source>
</evidence>
<dbReference type="AlphaFoldDB" id="A0AAD5TTD8"/>
<dbReference type="Proteomes" id="UP001212152">
    <property type="component" value="Unassembled WGS sequence"/>
</dbReference>
<feature type="transmembrane region" description="Helical" evidence="2">
    <location>
        <begin position="119"/>
        <end position="138"/>
    </location>
</feature>
<dbReference type="InterPro" id="IPR006747">
    <property type="entry name" value="DUF599"/>
</dbReference>
<keyword evidence="2" id="KW-0472">Membrane</keyword>
<name>A0AAD5TTD8_9FUNG</name>
<evidence type="ECO:0000313" key="3">
    <source>
        <dbReference type="EMBL" id="KAJ3184975.1"/>
    </source>
</evidence>
<dbReference type="EMBL" id="JADGJQ010000002">
    <property type="protein sequence ID" value="KAJ3184975.1"/>
    <property type="molecule type" value="Genomic_DNA"/>
</dbReference>
<dbReference type="PANTHER" id="PTHR31168:SF1">
    <property type="entry name" value="DUF599 FAMILY PROTEIN"/>
    <property type="match status" value="1"/>
</dbReference>
<sequence>MASSTTGENVAALVPCVVILAAYHAYLHHRIATTPGRTVYGLSRAARRVWVAAIMFRKNEILAVQTLRNWVMASSFLATTAVLLITAVLALVGQMAVRWSAETANSPVFYMVTFVTDDWFRWRLALFIACMAACFSCFTQSVRFFNHAAMICNVNLTPEELETILEPPPKSPFESLPSSDSPESSVRRIREDPSGACYRTIHGNPSRVASVLNRGCFYYTMGMRCYYLSFPVVAWFWGPVPLAVATVILVAMLRVIDFQLSDFTPLPPLRAEQDMSEIRTSAV</sequence>
<keyword evidence="2" id="KW-1133">Transmembrane helix</keyword>
<reference evidence="3" key="1">
    <citation type="submission" date="2020-05" db="EMBL/GenBank/DDBJ databases">
        <title>Phylogenomic resolution of chytrid fungi.</title>
        <authorList>
            <person name="Stajich J.E."/>
            <person name="Amses K."/>
            <person name="Simmons R."/>
            <person name="Seto K."/>
            <person name="Myers J."/>
            <person name="Bonds A."/>
            <person name="Quandt C.A."/>
            <person name="Barry K."/>
            <person name="Liu P."/>
            <person name="Grigoriev I."/>
            <person name="Longcore J.E."/>
            <person name="James T.Y."/>
        </authorList>
    </citation>
    <scope>NUCLEOTIDE SEQUENCE</scope>
    <source>
        <strain evidence="3">JEL0379</strain>
    </source>
</reference>
<protein>
    <submittedName>
        <fullName evidence="3">Uncharacterized protein</fullName>
    </submittedName>
</protein>
<feature type="transmembrane region" description="Helical" evidence="2">
    <location>
        <begin position="76"/>
        <end position="99"/>
    </location>
</feature>
<dbReference type="Pfam" id="PF04654">
    <property type="entry name" value="DUF599"/>
    <property type="match status" value="1"/>
</dbReference>
<organism evidence="3 4">
    <name type="scientific">Geranomyces variabilis</name>
    <dbReference type="NCBI Taxonomy" id="109894"/>
    <lineage>
        <taxon>Eukaryota</taxon>
        <taxon>Fungi</taxon>
        <taxon>Fungi incertae sedis</taxon>
        <taxon>Chytridiomycota</taxon>
        <taxon>Chytridiomycota incertae sedis</taxon>
        <taxon>Chytridiomycetes</taxon>
        <taxon>Spizellomycetales</taxon>
        <taxon>Powellomycetaceae</taxon>
        <taxon>Geranomyces</taxon>
    </lineage>
</organism>